<proteinExistence type="inferred from homology"/>
<accession>A0ABU6HTX6</accession>
<evidence type="ECO:0000256" key="3">
    <source>
        <dbReference type="ARBA" id="ARBA00023125"/>
    </source>
</evidence>
<dbReference type="Proteomes" id="UP001348397">
    <property type="component" value="Unassembled WGS sequence"/>
</dbReference>
<dbReference type="Pfam" id="PF01420">
    <property type="entry name" value="Methylase_S"/>
    <property type="match status" value="2"/>
</dbReference>
<keyword evidence="5" id="KW-0378">Hydrolase</keyword>
<evidence type="ECO:0000256" key="1">
    <source>
        <dbReference type="ARBA" id="ARBA00010923"/>
    </source>
</evidence>
<keyword evidence="2" id="KW-0680">Restriction system</keyword>
<keyword evidence="5" id="KW-0255">Endonuclease</keyword>
<keyword evidence="6" id="KW-1185">Reference proteome</keyword>
<evidence type="ECO:0000313" key="5">
    <source>
        <dbReference type="EMBL" id="MEC3875560.1"/>
    </source>
</evidence>
<comment type="caution">
    <text evidence="5">The sequence shown here is derived from an EMBL/GenBank/DDBJ whole genome shotgun (WGS) entry which is preliminary data.</text>
</comment>
<protein>
    <submittedName>
        <fullName evidence="5">Restriction endonuclease subunit S</fullName>
        <ecNumber evidence="5">3.1.21.-</ecNumber>
    </submittedName>
</protein>
<dbReference type="EMBL" id="JAYLAA010000030">
    <property type="protein sequence ID" value="MEC3875560.1"/>
    <property type="molecule type" value="Genomic_DNA"/>
</dbReference>
<dbReference type="InterPro" id="IPR044946">
    <property type="entry name" value="Restrct_endonuc_typeI_TRD_sf"/>
</dbReference>
<name>A0ABU6HTX6_9FLAO</name>
<evidence type="ECO:0000256" key="2">
    <source>
        <dbReference type="ARBA" id="ARBA00022747"/>
    </source>
</evidence>
<dbReference type="PANTHER" id="PTHR30408:SF13">
    <property type="entry name" value="TYPE I RESTRICTION ENZYME HINDI SPECIFICITY SUBUNIT"/>
    <property type="match status" value="1"/>
</dbReference>
<dbReference type="PANTHER" id="PTHR30408">
    <property type="entry name" value="TYPE-1 RESTRICTION ENZYME ECOKI SPECIFICITY PROTEIN"/>
    <property type="match status" value="1"/>
</dbReference>
<organism evidence="5 6">
    <name type="scientific">Chryseobacterium salviniae</name>
    <dbReference type="NCBI Taxonomy" id="3101750"/>
    <lineage>
        <taxon>Bacteria</taxon>
        <taxon>Pseudomonadati</taxon>
        <taxon>Bacteroidota</taxon>
        <taxon>Flavobacteriia</taxon>
        <taxon>Flavobacteriales</taxon>
        <taxon>Weeksellaceae</taxon>
        <taxon>Chryseobacterium group</taxon>
        <taxon>Chryseobacterium</taxon>
    </lineage>
</organism>
<feature type="domain" description="Type I restriction modification DNA specificity" evidence="4">
    <location>
        <begin position="3"/>
        <end position="77"/>
    </location>
</feature>
<evidence type="ECO:0000313" key="6">
    <source>
        <dbReference type="Proteomes" id="UP001348397"/>
    </source>
</evidence>
<reference evidence="5 6" key="1">
    <citation type="submission" date="2024-01" db="EMBL/GenBank/DDBJ databases">
        <title>Chryseobacterium sp. T9W2-O.</title>
        <authorList>
            <person name="Maltman C."/>
        </authorList>
    </citation>
    <scope>NUCLEOTIDE SEQUENCE [LARGE SCALE GENOMIC DNA]</scope>
    <source>
        <strain evidence="5 6">T9W2-O</strain>
    </source>
</reference>
<keyword evidence="3" id="KW-0238">DNA-binding</keyword>
<dbReference type="InterPro" id="IPR052021">
    <property type="entry name" value="Type-I_RS_S_subunit"/>
</dbReference>
<evidence type="ECO:0000259" key="4">
    <source>
        <dbReference type="Pfam" id="PF01420"/>
    </source>
</evidence>
<feature type="domain" description="Type I restriction modification DNA specificity" evidence="4">
    <location>
        <begin position="100"/>
        <end position="266"/>
    </location>
</feature>
<dbReference type="EC" id="3.1.21.-" evidence="5"/>
<gene>
    <name evidence="5" type="ORF">SOP96_07555</name>
</gene>
<keyword evidence="5" id="KW-0540">Nuclease</keyword>
<feature type="non-terminal residue" evidence="5">
    <location>
        <position position="1"/>
    </location>
</feature>
<dbReference type="InterPro" id="IPR000055">
    <property type="entry name" value="Restrct_endonuc_typeI_TRD"/>
</dbReference>
<sequence>AKIKEEFNSYFVFTQTKTIQYYKWVQLMSMRSGQPGINSQEYASYSFNIPSKNEQDKIASFLLLLDERISTQKKIIEGLITQKNFIIKKLFKQNLSDLNTIFLSDFLTIPDKIKPNIIDKEKLLTVKLHVKGVHKNENSDSLSLGATNYFIRKKGQFIYGKQNLFNGAFAIIPEKYDGFLSSADVPALDINEDIINAKYLFYFFSRKSFYKKLEDIASGSGSKRIHEETLLNLKITIPSLAMQNKVARFLSKFDEKINIENELLTQYENQKKYLLQNLFI</sequence>
<comment type="similarity">
    <text evidence="1">Belongs to the type-I restriction system S methylase family.</text>
</comment>
<dbReference type="Gene3D" id="3.90.220.20">
    <property type="entry name" value="DNA methylase specificity domains"/>
    <property type="match status" value="2"/>
</dbReference>
<dbReference type="GO" id="GO:0016787">
    <property type="term" value="F:hydrolase activity"/>
    <property type="evidence" value="ECO:0007669"/>
    <property type="project" value="UniProtKB-KW"/>
</dbReference>
<dbReference type="SUPFAM" id="SSF116734">
    <property type="entry name" value="DNA methylase specificity domain"/>
    <property type="match status" value="2"/>
</dbReference>
<dbReference type="GO" id="GO:0004519">
    <property type="term" value="F:endonuclease activity"/>
    <property type="evidence" value="ECO:0007669"/>
    <property type="project" value="UniProtKB-KW"/>
</dbReference>